<keyword evidence="1" id="KW-0812">Transmembrane</keyword>
<evidence type="ECO:0000313" key="2">
    <source>
        <dbReference type="EMBL" id="EHP48095.1"/>
    </source>
</evidence>
<dbReference type="GeneID" id="98068871"/>
<dbReference type="EMBL" id="ADMC01000019">
    <property type="protein sequence ID" value="EHP48095.1"/>
    <property type="molecule type" value="Genomic_DNA"/>
</dbReference>
<gene>
    <name evidence="2" type="ORF">HMPREF9449_01293</name>
</gene>
<keyword evidence="3" id="KW-1185">Reference proteome</keyword>
<dbReference type="Proteomes" id="UP000004892">
    <property type="component" value="Unassembled WGS sequence"/>
</dbReference>
<name>H1DGA7_9BACT</name>
<dbReference type="PATRIC" id="fig|742817.3.peg.1373"/>
<keyword evidence="1" id="KW-0472">Membrane</keyword>
<accession>H1DGA7</accession>
<organism evidence="2 3">
    <name type="scientific">Odoribacter laneus YIT 12061</name>
    <dbReference type="NCBI Taxonomy" id="742817"/>
    <lineage>
        <taxon>Bacteria</taxon>
        <taxon>Pseudomonadati</taxon>
        <taxon>Bacteroidota</taxon>
        <taxon>Bacteroidia</taxon>
        <taxon>Bacteroidales</taxon>
        <taxon>Odoribacteraceae</taxon>
        <taxon>Odoribacter</taxon>
    </lineage>
</organism>
<comment type="caution">
    <text evidence="2">The sequence shown here is derived from an EMBL/GenBank/DDBJ whole genome shotgun (WGS) entry which is preliminary data.</text>
</comment>
<evidence type="ECO:0000313" key="3">
    <source>
        <dbReference type="Proteomes" id="UP000004892"/>
    </source>
</evidence>
<feature type="transmembrane region" description="Helical" evidence="1">
    <location>
        <begin position="6"/>
        <end position="26"/>
    </location>
</feature>
<dbReference type="RefSeq" id="WP_009136441.1">
    <property type="nucleotide sequence ID" value="NZ_JH594596.1"/>
</dbReference>
<keyword evidence="1" id="KW-1133">Transmembrane helix</keyword>
<evidence type="ECO:0000256" key="1">
    <source>
        <dbReference type="SAM" id="Phobius"/>
    </source>
</evidence>
<sequence>MLVKVFIIVLILIGLALVALSIGILLKKGGRFPEIHIGRNQRLKDKGIHCANTTDALERENYKPVDNKTEE</sequence>
<dbReference type="eggNOG" id="ENOG5033C80">
    <property type="taxonomic scope" value="Bacteria"/>
</dbReference>
<dbReference type="AlphaFoldDB" id="H1DGA7"/>
<proteinExistence type="predicted"/>
<reference evidence="2 3" key="1">
    <citation type="submission" date="2012-01" db="EMBL/GenBank/DDBJ databases">
        <title>The Genome Sequence of Odoribacter laneus YIT 12061.</title>
        <authorList>
            <consortium name="The Broad Institute Genome Sequencing Platform"/>
            <person name="Earl A."/>
            <person name="Ward D."/>
            <person name="Feldgarden M."/>
            <person name="Gevers D."/>
            <person name="Morotomi M."/>
            <person name="Young S.K."/>
            <person name="Zeng Q."/>
            <person name="Gargeya S."/>
            <person name="Fitzgerald M."/>
            <person name="Haas B."/>
            <person name="Abouelleil A."/>
            <person name="Alvarado L."/>
            <person name="Arachchi H.M."/>
            <person name="Berlin A."/>
            <person name="Chapman S.B."/>
            <person name="Gearin G."/>
            <person name="Goldberg J."/>
            <person name="Griggs A."/>
            <person name="Gujja S."/>
            <person name="Hansen M."/>
            <person name="Heiman D."/>
            <person name="Howarth C."/>
            <person name="Larimer J."/>
            <person name="Lui A."/>
            <person name="MacDonald P.J.P."/>
            <person name="McCowen C."/>
            <person name="Montmayeur A."/>
            <person name="Murphy C."/>
            <person name="Neiman D."/>
            <person name="Pearson M."/>
            <person name="Priest M."/>
            <person name="Roberts A."/>
            <person name="Saif S."/>
            <person name="Shea T."/>
            <person name="Sisk P."/>
            <person name="Stolte C."/>
            <person name="Sykes S."/>
            <person name="Wortman J."/>
            <person name="Nusbaum C."/>
            <person name="Birren B."/>
        </authorList>
    </citation>
    <scope>NUCLEOTIDE SEQUENCE [LARGE SCALE GENOMIC DNA]</scope>
    <source>
        <strain evidence="2 3">YIT 12061</strain>
    </source>
</reference>
<dbReference type="HOGENOM" id="CLU_186884_1_0_10"/>
<protein>
    <submittedName>
        <fullName evidence="2">Uncharacterized protein</fullName>
    </submittedName>
</protein>